<accession>A0ABQ2GEB6</accession>
<keyword evidence="2" id="KW-1185">Reference proteome</keyword>
<proteinExistence type="predicted"/>
<comment type="caution">
    <text evidence="1">The sequence shown here is derived from an EMBL/GenBank/DDBJ whole genome shotgun (WGS) entry which is preliminary data.</text>
</comment>
<evidence type="ECO:0000313" key="1">
    <source>
        <dbReference type="EMBL" id="GGL91530.1"/>
    </source>
</evidence>
<dbReference type="EMBL" id="BMOL01000021">
    <property type="protein sequence ID" value="GGL91530.1"/>
    <property type="molecule type" value="Genomic_DNA"/>
</dbReference>
<name>A0ABQ2GEB6_9DEIO</name>
<sequence length="163" mass="17472">MLWTGVVLGSLGLSGCSSLPPAPLAGDLLGAPTTLNLDGQVMRLTATPQLRQDTQRFIVRVRVRANPSAARPVGRPLATPRPLKVTGLYVVTGSGLWQSPRLNDVTQASTCRERVCAWGSGEADGFTAGEDVRVIAQLRDASGQIFWLRDVRDQRIAVGALIR</sequence>
<organism evidence="1 2">
    <name type="scientific">Deinococcus aerolatus</name>
    <dbReference type="NCBI Taxonomy" id="522487"/>
    <lineage>
        <taxon>Bacteria</taxon>
        <taxon>Thermotogati</taxon>
        <taxon>Deinococcota</taxon>
        <taxon>Deinococci</taxon>
        <taxon>Deinococcales</taxon>
        <taxon>Deinococcaceae</taxon>
        <taxon>Deinococcus</taxon>
    </lineage>
</organism>
<evidence type="ECO:0008006" key="3">
    <source>
        <dbReference type="Google" id="ProtNLM"/>
    </source>
</evidence>
<reference evidence="2" key="1">
    <citation type="journal article" date="2019" name="Int. J. Syst. Evol. Microbiol.">
        <title>The Global Catalogue of Microorganisms (GCM) 10K type strain sequencing project: providing services to taxonomists for standard genome sequencing and annotation.</title>
        <authorList>
            <consortium name="The Broad Institute Genomics Platform"/>
            <consortium name="The Broad Institute Genome Sequencing Center for Infectious Disease"/>
            <person name="Wu L."/>
            <person name="Ma J."/>
        </authorList>
    </citation>
    <scope>NUCLEOTIDE SEQUENCE [LARGE SCALE GENOMIC DNA]</scope>
    <source>
        <strain evidence="2">JCM 15442</strain>
    </source>
</reference>
<evidence type="ECO:0000313" key="2">
    <source>
        <dbReference type="Proteomes" id="UP000639973"/>
    </source>
</evidence>
<gene>
    <name evidence="1" type="ORF">GCM10010840_32000</name>
</gene>
<protein>
    <recommendedName>
        <fullName evidence="3">Lipoprotein</fullName>
    </recommendedName>
</protein>
<dbReference type="Proteomes" id="UP000639973">
    <property type="component" value="Unassembled WGS sequence"/>
</dbReference>